<dbReference type="PANTHER" id="PTHR18968">
    <property type="entry name" value="THIAMINE PYROPHOSPHATE ENZYMES"/>
    <property type="match status" value="1"/>
</dbReference>
<dbReference type="InterPro" id="IPR011766">
    <property type="entry name" value="TPP_enzyme_TPP-bd"/>
</dbReference>
<name>A0A432XHY9_9GAMM</name>
<evidence type="ECO:0000259" key="5">
    <source>
        <dbReference type="Pfam" id="PF02775"/>
    </source>
</evidence>
<dbReference type="InterPro" id="IPR029061">
    <property type="entry name" value="THDP-binding"/>
</dbReference>
<dbReference type="GO" id="GO:0003984">
    <property type="term" value="F:acetolactate synthase activity"/>
    <property type="evidence" value="ECO:0007669"/>
    <property type="project" value="TreeGrafter"/>
</dbReference>
<dbReference type="GO" id="GO:0030976">
    <property type="term" value="F:thiamine pyrophosphate binding"/>
    <property type="evidence" value="ECO:0007669"/>
    <property type="project" value="InterPro"/>
</dbReference>
<dbReference type="InterPro" id="IPR012001">
    <property type="entry name" value="Thiamin_PyroP_enz_TPP-bd_dom"/>
</dbReference>
<dbReference type="GO" id="GO:0009099">
    <property type="term" value="P:L-valine biosynthetic process"/>
    <property type="evidence" value="ECO:0007669"/>
    <property type="project" value="TreeGrafter"/>
</dbReference>
<evidence type="ECO:0000259" key="4">
    <source>
        <dbReference type="Pfam" id="PF00205"/>
    </source>
</evidence>
<feature type="domain" description="Thiamine pyrophosphate enzyme N-terminal TPP-binding" evidence="6">
    <location>
        <begin position="1"/>
        <end position="115"/>
    </location>
</feature>
<keyword evidence="2 3" id="KW-0786">Thiamine pyrophosphate</keyword>
<dbReference type="AlphaFoldDB" id="A0A432XHY9"/>
<feature type="domain" description="Thiamine pyrophosphate enzyme central" evidence="4">
    <location>
        <begin position="195"/>
        <end position="301"/>
    </location>
</feature>
<reference evidence="8" key="1">
    <citation type="journal article" date="2018" name="Front. Microbiol.">
        <title>Genome-Based Analysis Reveals the Taxonomy and Diversity of the Family Idiomarinaceae.</title>
        <authorList>
            <person name="Liu Y."/>
            <person name="Lai Q."/>
            <person name="Shao Z."/>
        </authorList>
    </citation>
    <scope>NUCLEOTIDE SEQUENCE [LARGE SCALE GENOMIC DNA]</scope>
    <source>
        <strain evidence="8">908033</strain>
    </source>
</reference>
<dbReference type="STRING" id="519452.SAMN04488139_2242"/>
<dbReference type="Gene3D" id="3.40.50.1220">
    <property type="entry name" value="TPP-binding domain"/>
    <property type="match status" value="1"/>
</dbReference>
<dbReference type="PANTHER" id="PTHR18968:SF13">
    <property type="entry name" value="ACETOLACTATE SYNTHASE CATALYTIC SUBUNIT, MITOCHONDRIAL"/>
    <property type="match status" value="1"/>
</dbReference>
<dbReference type="GO" id="GO:0009097">
    <property type="term" value="P:isoleucine biosynthetic process"/>
    <property type="evidence" value="ECO:0007669"/>
    <property type="project" value="TreeGrafter"/>
</dbReference>
<dbReference type="Pfam" id="PF00205">
    <property type="entry name" value="TPP_enzyme_M"/>
    <property type="match status" value="1"/>
</dbReference>
<dbReference type="Gene3D" id="3.40.50.970">
    <property type="match status" value="2"/>
</dbReference>
<sequence length="530" mass="58389">MQLGALLTQALRNQGVQELFGIPGDFILPLLQQLQEQPDALPFYYMTHEPAVVYAADAAARAANRPTAVALTYGAGALNGVNAVAQAYEEYVPLIILAGYPSQKEINSGLQIHHQAKTVDSQRAIFSEITCAQVRLDNPETAIENINFALQMCRQKSRPVIIEVPRDATNFDLPTMPNMSIEFANPPIHENQYRQLATALTTARRPVILSGINVRRSGAQRALERFAEQFNIPVVTTLLGRATVSPSHSCYAGVFCGDTQTRASQLLYEADLIIAFGVVYTDSNFSAHRELINAAHFYRIDFPTQSLKAWCARLASEPLPLFETRDISPMAVSPSNEFNADSVVQVMHQQLSQQRALVPLISDVGDCLFASLQASPTDFLAPAYYASMGYSVPAALGVFVATRRRPIILVGDGAFLMTGLELGHCLRYGCKPIVVLLNNHKWDMIAAFSPTLKCTALQQWHYPELAKAMGIESLRAHNAESFLESFAKAWADHDNAYLIDVWLPENSRTKRLSDFAESLTTINISGVSKV</sequence>
<evidence type="ECO:0000256" key="2">
    <source>
        <dbReference type="ARBA" id="ARBA00023052"/>
    </source>
</evidence>
<evidence type="ECO:0000256" key="3">
    <source>
        <dbReference type="RuleBase" id="RU362132"/>
    </source>
</evidence>
<dbReference type="Pfam" id="PF02775">
    <property type="entry name" value="TPP_enzyme_C"/>
    <property type="match status" value="1"/>
</dbReference>
<dbReference type="GO" id="GO:0050660">
    <property type="term" value="F:flavin adenine dinucleotide binding"/>
    <property type="evidence" value="ECO:0007669"/>
    <property type="project" value="TreeGrafter"/>
</dbReference>
<keyword evidence="8" id="KW-1185">Reference proteome</keyword>
<dbReference type="Proteomes" id="UP000286985">
    <property type="component" value="Unassembled WGS sequence"/>
</dbReference>
<dbReference type="InterPro" id="IPR029035">
    <property type="entry name" value="DHS-like_NAD/FAD-binding_dom"/>
</dbReference>
<evidence type="ECO:0000313" key="7">
    <source>
        <dbReference type="EMBL" id="RUO48335.1"/>
    </source>
</evidence>
<comment type="caution">
    <text evidence="7">The sequence shown here is derived from an EMBL/GenBank/DDBJ whole genome shotgun (WGS) entry which is preliminary data.</text>
</comment>
<dbReference type="GO" id="GO:0000287">
    <property type="term" value="F:magnesium ion binding"/>
    <property type="evidence" value="ECO:0007669"/>
    <property type="project" value="InterPro"/>
</dbReference>
<keyword evidence="7" id="KW-0670">Pyruvate</keyword>
<comment type="similarity">
    <text evidence="1 3">Belongs to the TPP enzyme family.</text>
</comment>
<feature type="domain" description="Thiamine pyrophosphate enzyme TPP-binding" evidence="5">
    <location>
        <begin position="374"/>
        <end position="501"/>
    </location>
</feature>
<evidence type="ECO:0000259" key="6">
    <source>
        <dbReference type="Pfam" id="PF02776"/>
    </source>
</evidence>
<dbReference type="GO" id="GO:0005948">
    <property type="term" value="C:acetolactate synthase complex"/>
    <property type="evidence" value="ECO:0007669"/>
    <property type="project" value="TreeGrafter"/>
</dbReference>
<dbReference type="InterPro" id="IPR045229">
    <property type="entry name" value="TPP_enz"/>
</dbReference>
<evidence type="ECO:0000313" key="8">
    <source>
        <dbReference type="Proteomes" id="UP000286985"/>
    </source>
</evidence>
<dbReference type="Pfam" id="PF02776">
    <property type="entry name" value="TPP_enzyme_N"/>
    <property type="match status" value="1"/>
</dbReference>
<dbReference type="RefSeq" id="WP_092841506.1">
    <property type="nucleotide sequence ID" value="NZ_FPCF01000006.1"/>
</dbReference>
<organism evidence="7 8">
    <name type="scientific">Pseudidiomarina donghaiensis</name>
    <dbReference type="NCBI Taxonomy" id="519452"/>
    <lineage>
        <taxon>Bacteria</taxon>
        <taxon>Pseudomonadati</taxon>
        <taxon>Pseudomonadota</taxon>
        <taxon>Gammaproteobacteria</taxon>
        <taxon>Alteromonadales</taxon>
        <taxon>Idiomarinaceae</taxon>
        <taxon>Pseudidiomarina</taxon>
    </lineage>
</organism>
<protein>
    <submittedName>
        <fullName evidence="7">Indolepyruvate decarboxylase</fullName>
    </submittedName>
</protein>
<proteinExistence type="inferred from homology"/>
<accession>A0A432XHY9</accession>
<evidence type="ECO:0000256" key="1">
    <source>
        <dbReference type="ARBA" id="ARBA00007812"/>
    </source>
</evidence>
<dbReference type="EMBL" id="PIPU01000002">
    <property type="protein sequence ID" value="RUO48335.1"/>
    <property type="molecule type" value="Genomic_DNA"/>
</dbReference>
<dbReference type="SUPFAM" id="SSF52518">
    <property type="entry name" value="Thiamin diphosphate-binding fold (THDP-binding)"/>
    <property type="match status" value="2"/>
</dbReference>
<dbReference type="OrthoDB" id="9785953at2"/>
<gene>
    <name evidence="7" type="ORF">CWE24_06000</name>
</gene>
<dbReference type="SUPFAM" id="SSF52467">
    <property type="entry name" value="DHS-like NAD/FAD-binding domain"/>
    <property type="match status" value="1"/>
</dbReference>
<dbReference type="InterPro" id="IPR012000">
    <property type="entry name" value="Thiamin_PyroP_enz_cen_dom"/>
</dbReference>